<keyword evidence="3" id="KW-0238">DNA-binding</keyword>
<dbReference type="GO" id="GO:0003677">
    <property type="term" value="F:DNA binding"/>
    <property type="evidence" value="ECO:0007669"/>
    <property type="project" value="UniProtKB-KW"/>
</dbReference>
<dbReference type="GO" id="GO:0032259">
    <property type="term" value="P:methylation"/>
    <property type="evidence" value="ECO:0007669"/>
    <property type="project" value="UniProtKB-KW"/>
</dbReference>
<comment type="similarity">
    <text evidence="1">Belongs to the type-I restriction system S methylase family.</text>
</comment>
<evidence type="ECO:0000313" key="7">
    <source>
        <dbReference type="Proteomes" id="UP000033995"/>
    </source>
</evidence>
<dbReference type="PANTHER" id="PTHR30408:SF12">
    <property type="entry name" value="TYPE I RESTRICTION ENZYME MJAVIII SPECIFICITY SUBUNIT"/>
    <property type="match status" value="1"/>
</dbReference>
<evidence type="ECO:0000256" key="3">
    <source>
        <dbReference type="ARBA" id="ARBA00023125"/>
    </source>
</evidence>
<comment type="caution">
    <text evidence="6">The sequence shown here is derived from an EMBL/GenBank/DDBJ whole genome shotgun (WGS) entry which is preliminary data.</text>
</comment>
<keyword evidence="4" id="KW-0175">Coiled coil</keyword>
<accession>A0A0G0C6B7</accession>
<organism evidence="6 7">
    <name type="scientific">Candidatus Woesebacteria bacterium GW2011_GWA2_33_28</name>
    <dbReference type="NCBI Taxonomy" id="1618561"/>
    <lineage>
        <taxon>Bacteria</taxon>
        <taxon>Candidatus Woeseibacteriota</taxon>
    </lineage>
</organism>
<dbReference type="InterPro" id="IPR052021">
    <property type="entry name" value="Type-I_RS_S_subunit"/>
</dbReference>
<evidence type="ECO:0000256" key="1">
    <source>
        <dbReference type="ARBA" id="ARBA00010923"/>
    </source>
</evidence>
<evidence type="ECO:0000259" key="5">
    <source>
        <dbReference type="Pfam" id="PF01420"/>
    </source>
</evidence>
<dbReference type="SUPFAM" id="SSF116734">
    <property type="entry name" value="DNA methylase specificity domain"/>
    <property type="match status" value="2"/>
</dbReference>
<evidence type="ECO:0000313" key="6">
    <source>
        <dbReference type="EMBL" id="KKP46795.1"/>
    </source>
</evidence>
<proteinExistence type="inferred from homology"/>
<reference evidence="6 7" key="1">
    <citation type="journal article" date="2015" name="Nature">
        <title>rRNA introns, odd ribosomes, and small enigmatic genomes across a large radiation of phyla.</title>
        <authorList>
            <person name="Brown C.T."/>
            <person name="Hug L.A."/>
            <person name="Thomas B.C."/>
            <person name="Sharon I."/>
            <person name="Castelle C.J."/>
            <person name="Singh A."/>
            <person name="Wilkins M.J."/>
            <person name="Williams K.H."/>
            <person name="Banfield J.F."/>
        </authorList>
    </citation>
    <scope>NUCLEOTIDE SEQUENCE [LARGE SCALE GENOMIC DNA]</scope>
</reference>
<dbReference type="Pfam" id="PF01420">
    <property type="entry name" value="Methylase_S"/>
    <property type="match status" value="1"/>
</dbReference>
<dbReference type="EMBL" id="LBOZ01000008">
    <property type="protein sequence ID" value="KKP46795.1"/>
    <property type="molecule type" value="Genomic_DNA"/>
</dbReference>
<dbReference type="InterPro" id="IPR044946">
    <property type="entry name" value="Restrct_endonuc_typeI_TRD_sf"/>
</dbReference>
<evidence type="ECO:0000256" key="2">
    <source>
        <dbReference type="ARBA" id="ARBA00022747"/>
    </source>
</evidence>
<gene>
    <name evidence="6" type="ORF">UR38_C0008G0026</name>
</gene>
<dbReference type="AlphaFoldDB" id="A0A0G0C6B7"/>
<protein>
    <submittedName>
        <fullName evidence="6">Type I restriction-modification system, DNA adenine N6-methyltransferase subunit</fullName>
    </submittedName>
</protein>
<keyword evidence="2" id="KW-0680">Restriction system</keyword>
<dbReference type="Proteomes" id="UP000033995">
    <property type="component" value="Unassembled WGS sequence"/>
</dbReference>
<dbReference type="GO" id="GO:0009307">
    <property type="term" value="P:DNA restriction-modification system"/>
    <property type="evidence" value="ECO:0007669"/>
    <property type="project" value="UniProtKB-KW"/>
</dbReference>
<dbReference type="InterPro" id="IPR000055">
    <property type="entry name" value="Restrct_endonuc_typeI_TRD"/>
</dbReference>
<sequence>MTFSIVQKSQLEGADRIDPEYYQPEYIRSKDVLFAHNLKYLSDLCKVTDGNHMSISNNFTNTGVRYLRGKDLQDFFISDSDPIFIPEGEYVKLKRSYIYQNDVLVSIVGTVGLVSVVPDKFEKITGSCKIAILHTKTIQPNFLAAFLTSKYGQFQLKRKTAGAVQMGIILQDLSNVLIPDFSESAQEKIALIVKSSYETGESSKNLYEQAESLLLEELGLKDFIVPNDLSYIVNYSDAEKVDRVDADYFQPKYDYLINKLGNKKRLSEFATKINPSIRIEPNKEYNYIEISDVNVGSGEVIFNRITGKELPANAKVKISGGELIISKVRPTRGAIAIIPGEFNQDFVASGAFSTFIINSPSREYLQVVLRSFIGKLQMERPTTGTSYPTITDEDVENILIPNLKIEIQQKISNLVKKSHEARKKSKELLEEAKRKVEEMIEANITK</sequence>
<dbReference type="PANTHER" id="PTHR30408">
    <property type="entry name" value="TYPE-1 RESTRICTION ENZYME ECOKI SPECIFICITY PROTEIN"/>
    <property type="match status" value="1"/>
</dbReference>
<evidence type="ECO:0000256" key="4">
    <source>
        <dbReference type="SAM" id="Coils"/>
    </source>
</evidence>
<feature type="coiled-coil region" evidence="4">
    <location>
        <begin position="411"/>
        <end position="442"/>
    </location>
</feature>
<name>A0A0G0C6B7_9BACT</name>
<keyword evidence="6" id="KW-0808">Transferase</keyword>
<keyword evidence="6" id="KW-0489">Methyltransferase</keyword>
<dbReference type="Gene3D" id="3.90.220.20">
    <property type="entry name" value="DNA methylase specificity domains"/>
    <property type="match status" value="3"/>
</dbReference>
<dbReference type="GO" id="GO:0008168">
    <property type="term" value="F:methyltransferase activity"/>
    <property type="evidence" value="ECO:0007669"/>
    <property type="project" value="UniProtKB-KW"/>
</dbReference>
<feature type="domain" description="Type I restriction modification DNA specificity" evidence="5">
    <location>
        <begin position="41"/>
        <end position="211"/>
    </location>
</feature>